<keyword evidence="4" id="KW-0521">NADP</keyword>
<dbReference type="FunFam" id="3.50.50.60:FF:000169">
    <property type="entry name" value="Flavin-containing monooxygenase"/>
    <property type="match status" value="1"/>
</dbReference>
<evidence type="ECO:0000256" key="4">
    <source>
        <dbReference type="ARBA" id="ARBA00022857"/>
    </source>
</evidence>
<dbReference type="Pfam" id="PF00743">
    <property type="entry name" value="FMO-like"/>
    <property type="match status" value="2"/>
</dbReference>
<dbReference type="InterPro" id="IPR000960">
    <property type="entry name" value="Flavin_mOase"/>
</dbReference>
<evidence type="ECO:0000313" key="8">
    <source>
        <dbReference type="Proteomes" id="UP000327013"/>
    </source>
</evidence>
<dbReference type="AlphaFoldDB" id="A0A5N6QQQ5"/>
<dbReference type="InterPro" id="IPR020946">
    <property type="entry name" value="Flavin_mOase-like"/>
</dbReference>
<dbReference type="OrthoDB" id="66881at2759"/>
<keyword evidence="6" id="KW-0503">Monooxygenase</keyword>
<reference evidence="7 8" key="1">
    <citation type="submission" date="2019-06" db="EMBL/GenBank/DDBJ databases">
        <title>A chromosomal-level reference genome of Carpinus fangiana (Coryloideae, Betulaceae).</title>
        <authorList>
            <person name="Yang X."/>
            <person name="Wang Z."/>
            <person name="Zhang L."/>
            <person name="Hao G."/>
            <person name="Liu J."/>
            <person name="Yang Y."/>
        </authorList>
    </citation>
    <scope>NUCLEOTIDE SEQUENCE [LARGE SCALE GENOMIC DNA]</scope>
    <source>
        <strain evidence="7">Cfa_2016G</strain>
        <tissue evidence="7">Leaf</tissue>
    </source>
</reference>
<dbReference type="GO" id="GO:0050660">
    <property type="term" value="F:flavin adenine dinucleotide binding"/>
    <property type="evidence" value="ECO:0007669"/>
    <property type="project" value="InterPro"/>
</dbReference>
<dbReference type="FunFam" id="3.50.50.60:FF:000403">
    <property type="entry name" value="Flavin-containing monooxygenase"/>
    <property type="match status" value="1"/>
</dbReference>
<accession>A0A5N6QQQ5</accession>
<dbReference type="Proteomes" id="UP000327013">
    <property type="component" value="Chromosome 2"/>
</dbReference>
<dbReference type="InterPro" id="IPR050346">
    <property type="entry name" value="FMO-like"/>
</dbReference>
<dbReference type="FunFam" id="3.50.50.60:FF:000440">
    <property type="entry name" value="Flavin-containing monooxygenase"/>
    <property type="match status" value="1"/>
</dbReference>
<name>A0A5N6QQQ5_9ROSI</name>
<dbReference type="Gene3D" id="3.50.50.60">
    <property type="entry name" value="FAD/NAD(P)-binding domain"/>
    <property type="match status" value="2"/>
</dbReference>
<dbReference type="EMBL" id="CM017322">
    <property type="protein sequence ID" value="KAE8008858.1"/>
    <property type="molecule type" value="Genomic_DNA"/>
</dbReference>
<evidence type="ECO:0000256" key="6">
    <source>
        <dbReference type="RuleBase" id="RU361177"/>
    </source>
</evidence>
<evidence type="ECO:0000256" key="5">
    <source>
        <dbReference type="ARBA" id="ARBA00023002"/>
    </source>
</evidence>
<dbReference type="GO" id="GO:0050661">
    <property type="term" value="F:NADP binding"/>
    <property type="evidence" value="ECO:0007669"/>
    <property type="project" value="InterPro"/>
</dbReference>
<keyword evidence="2 6" id="KW-0285">Flavoprotein</keyword>
<keyword evidence="5 6" id="KW-0560">Oxidoreductase</keyword>
<dbReference type="EC" id="1.-.-.-" evidence="6"/>
<comment type="cofactor">
    <cofactor evidence="6">
        <name>FAD</name>
        <dbReference type="ChEBI" id="CHEBI:57692"/>
    </cofactor>
</comment>
<dbReference type="PIRSF" id="PIRSF000332">
    <property type="entry name" value="FMO"/>
    <property type="match status" value="1"/>
</dbReference>
<sequence length="590" mass="66324">MERQVAIIGAGISGLLACKYTLSKGFHPIVFEAKSTIGGVWTRTIATTKLQTPKPAYQFSDFPWPSSVEEDFPNQHQVFDYIQSYARHFDLLRHIKFNTKVVSIEYEGPSEEQMQSWSMWGGAGEPFISSKGKWKVVVKDSPTLSTQVYLVDFVILCIGRFSDVPNVPEFPPNRGPEVFHGKVIHSMDYSAMDCQSAAELVKGKQVTVVGLQKSALDITMECSIANGTEHPCTLLYKTEHWNVPDYLPWGVPLAYFYLNRFSELLVHKPGEGFLLSLVATILSPLLVKGKQVTVVGLQKSALDITMECSIANGTEHPCTVLYKTEHWNVPDYLPWGVPLAYFYLNRFSELLVHKPGEGFLLSLVATILSPLRWAFSKFVESHIQKKLGLAKHGMVPKQSFLQEISSCLISTVPEKFYDKVEEGSIILKKASSFSFCKEGVLVNGEGSGVIKSSKTFVSPTFQDYIAGSANATVPLYRECIHPRIPQLAVIGFSESVSNLYTSEMRCRWLAELLDGTFKLPGIEEMEKDVANWDEYMKTYSGQYYRRSCIGALHIWYNDQLCKDMGWNPKRKKGFIAELFEPYGPMDYAGS</sequence>
<evidence type="ECO:0000256" key="2">
    <source>
        <dbReference type="ARBA" id="ARBA00022630"/>
    </source>
</evidence>
<keyword evidence="3 6" id="KW-0274">FAD</keyword>
<keyword evidence="8" id="KW-1185">Reference proteome</keyword>
<organism evidence="7 8">
    <name type="scientific">Carpinus fangiana</name>
    <dbReference type="NCBI Taxonomy" id="176857"/>
    <lineage>
        <taxon>Eukaryota</taxon>
        <taxon>Viridiplantae</taxon>
        <taxon>Streptophyta</taxon>
        <taxon>Embryophyta</taxon>
        <taxon>Tracheophyta</taxon>
        <taxon>Spermatophyta</taxon>
        <taxon>Magnoliopsida</taxon>
        <taxon>eudicotyledons</taxon>
        <taxon>Gunneridae</taxon>
        <taxon>Pentapetalae</taxon>
        <taxon>rosids</taxon>
        <taxon>fabids</taxon>
        <taxon>Fagales</taxon>
        <taxon>Betulaceae</taxon>
        <taxon>Carpinus</taxon>
    </lineage>
</organism>
<protein>
    <recommendedName>
        <fullName evidence="6">Flavin-containing monooxygenase</fullName>
        <ecNumber evidence="6">1.-.-.-</ecNumber>
    </recommendedName>
</protein>
<dbReference type="SUPFAM" id="SSF51905">
    <property type="entry name" value="FAD/NAD(P)-binding domain"/>
    <property type="match status" value="2"/>
</dbReference>
<evidence type="ECO:0000256" key="1">
    <source>
        <dbReference type="ARBA" id="ARBA00009183"/>
    </source>
</evidence>
<dbReference type="GO" id="GO:0004499">
    <property type="term" value="F:N,N-dimethylaniline monooxygenase activity"/>
    <property type="evidence" value="ECO:0007669"/>
    <property type="project" value="InterPro"/>
</dbReference>
<dbReference type="InterPro" id="IPR036188">
    <property type="entry name" value="FAD/NAD-bd_sf"/>
</dbReference>
<dbReference type="PROSITE" id="PS51257">
    <property type="entry name" value="PROKAR_LIPOPROTEIN"/>
    <property type="match status" value="1"/>
</dbReference>
<dbReference type="PANTHER" id="PTHR23023">
    <property type="entry name" value="DIMETHYLANILINE MONOOXYGENASE"/>
    <property type="match status" value="1"/>
</dbReference>
<proteinExistence type="inferred from homology"/>
<comment type="similarity">
    <text evidence="1 6">Belongs to the FMO family.</text>
</comment>
<evidence type="ECO:0000313" key="7">
    <source>
        <dbReference type="EMBL" id="KAE8008858.1"/>
    </source>
</evidence>
<gene>
    <name evidence="7" type="ORF">FH972_005331</name>
</gene>
<evidence type="ECO:0000256" key="3">
    <source>
        <dbReference type="ARBA" id="ARBA00022827"/>
    </source>
</evidence>